<evidence type="ECO:0000313" key="1">
    <source>
        <dbReference type="EMBL" id="KAJ2750695.1"/>
    </source>
</evidence>
<name>A0A9W8GT49_9FUNG</name>
<dbReference type="Proteomes" id="UP001140011">
    <property type="component" value="Unassembled WGS sequence"/>
</dbReference>
<comment type="caution">
    <text evidence="1">The sequence shown here is derived from an EMBL/GenBank/DDBJ whole genome shotgun (WGS) entry which is preliminary data.</text>
</comment>
<reference evidence="1" key="1">
    <citation type="submission" date="2022-07" db="EMBL/GenBank/DDBJ databases">
        <title>Phylogenomic reconstructions and comparative analyses of Kickxellomycotina fungi.</title>
        <authorList>
            <person name="Reynolds N.K."/>
            <person name="Stajich J.E."/>
            <person name="Barry K."/>
            <person name="Grigoriev I.V."/>
            <person name="Crous P."/>
            <person name="Smith M.E."/>
        </authorList>
    </citation>
    <scope>NUCLEOTIDE SEQUENCE</scope>
    <source>
        <strain evidence="1">BCRC 34297</strain>
    </source>
</reference>
<proteinExistence type="predicted"/>
<dbReference type="OrthoDB" id="5517639at2759"/>
<feature type="non-terminal residue" evidence="1">
    <location>
        <position position="242"/>
    </location>
</feature>
<protein>
    <submittedName>
        <fullName evidence="1">Uncharacterized protein</fullName>
    </submittedName>
</protein>
<gene>
    <name evidence="1" type="ORF">GGI19_004951</name>
</gene>
<keyword evidence="2" id="KW-1185">Reference proteome</keyword>
<evidence type="ECO:0000313" key="2">
    <source>
        <dbReference type="Proteomes" id="UP001140011"/>
    </source>
</evidence>
<dbReference type="EMBL" id="JANBUH010000511">
    <property type="protein sequence ID" value="KAJ2750695.1"/>
    <property type="molecule type" value="Genomic_DNA"/>
</dbReference>
<dbReference type="AlphaFoldDB" id="A0A9W8GT49"/>
<accession>A0A9W8GT49</accession>
<organism evidence="1 2">
    <name type="scientific">Coemansia pectinata</name>
    <dbReference type="NCBI Taxonomy" id="1052879"/>
    <lineage>
        <taxon>Eukaryota</taxon>
        <taxon>Fungi</taxon>
        <taxon>Fungi incertae sedis</taxon>
        <taxon>Zoopagomycota</taxon>
        <taxon>Kickxellomycotina</taxon>
        <taxon>Kickxellomycetes</taxon>
        <taxon>Kickxellales</taxon>
        <taxon>Kickxellaceae</taxon>
        <taxon>Coemansia</taxon>
    </lineage>
</organism>
<sequence>MQSISLIQFLPSCLVQTIVDYIVGSDRILFGGVINTSPEQRMLQMPLLWVCSNFRTDVYARFCRNYGLQVTGHTNAVRGMRSSWPVCLKQLDHPTQHLASELTIFTDIWSICSGRALNILSCAPYNGCAFPMVHKLKFYFNPPPPLKLQGDHTPDPQEIQANVSAFVQRIKVLAPMLSEIGVSVNLYSFDSSRTNDWWFDNLATELFQLANRIEYESPSMATRMTLLPDQVRNLTHIHYSAI</sequence>